<comment type="subcellular location">
    <subcellularLocation>
        <location evidence="1">Mitochondrion</location>
    </subcellularLocation>
</comment>
<evidence type="ECO:0000259" key="8">
    <source>
        <dbReference type="SMART" id="SM01423"/>
    </source>
</evidence>
<reference evidence="11" key="1">
    <citation type="journal article" date="2016" name="Nature">
        <title>Genome evolution in the allotetraploid frog Xenopus laevis.</title>
        <authorList>
            <person name="Session A.M."/>
            <person name="Uno Y."/>
            <person name="Kwon T."/>
            <person name="Chapman J.A."/>
            <person name="Toyoda A."/>
            <person name="Takahashi S."/>
            <person name="Fukui A."/>
            <person name="Hikosaka A."/>
            <person name="Suzuki A."/>
            <person name="Kondo M."/>
            <person name="van Heeringen S.J."/>
            <person name="Quigley I."/>
            <person name="Heinz S."/>
            <person name="Ogino H."/>
            <person name="Ochi H."/>
            <person name="Hellsten U."/>
            <person name="Lyons J.B."/>
            <person name="Simakov O."/>
            <person name="Putnam N."/>
            <person name="Stites J."/>
            <person name="Kuroki Y."/>
            <person name="Tanaka T."/>
            <person name="Michiue T."/>
            <person name="Watanabe M."/>
            <person name="Bogdanovic O."/>
            <person name="Lister R."/>
            <person name="Georgiou G."/>
            <person name="Paranjpe S.S."/>
            <person name="van Kruijsbergen I."/>
            <person name="Shu S."/>
            <person name="Carlson J."/>
            <person name="Kinoshita T."/>
            <person name="Ohta Y."/>
            <person name="Mawaribuchi S."/>
            <person name="Jenkins J."/>
            <person name="Grimwood J."/>
            <person name="Schmutz J."/>
            <person name="Mitros T."/>
            <person name="Mozaffari S.V."/>
            <person name="Suzuki Y."/>
            <person name="Haramoto Y."/>
            <person name="Yamamoto T.S."/>
            <person name="Takagi C."/>
            <person name="Heald R."/>
            <person name="Miller K."/>
            <person name="Haudenschild C."/>
            <person name="Kitzman J."/>
            <person name="Nakayama T."/>
            <person name="Izutsu Y."/>
            <person name="Robert J."/>
            <person name="Fortriede J."/>
            <person name="Burns K."/>
            <person name="Lotay V."/>
            <person name="Karimi K."/>
            <person name="Yasuoka Y."/>
            <person name="Dichmann D.S."/>
            <person name="Flajnik M.F."/>
            <person name="Houston D.W."/>
            <person name="Shendure J."/>
            <person name="DuPasquier L."/>
            <person name="Vize P.D."/>
            <person name="Zorn A.M."/>
            <person name="Ito M."/>
            <person name="Marcotte E.M."/>
            <person name="Wallingford J.B."/>
            <person name="Ito Y."/>
            <person name="Asashima M."/>
            <person name="Ueno N."/>
            <person name="Matsuda Y."/>
            <person name="Veenstra G.J."/>
            <person name="Fujiyama A."/>
            <person name="Harland R.M."/>
            <person name="Taira M."/>
            <person name="Rokhsar D.S."/>
        </authorList>
    </citation>
    <scope>NUCLEOTIDE SEQUENCE [LARGE SCALE GENOMIC DNA]</scope>
    <source>
        <strain evidence="11">J</strain>
    </source>
</reference>
<protein>
    <recommendedName>
        <fullName evidence="12">Huntingtin-associated protein 1</fullName>
    </recommendedName>
</protein>
<dbReference type="InterPro" id="IPR051946">
    <property type="entry name" value="Intracell_Traff-Reg"/>
</dbReference>
<evidence type="ECO:0000313" key="10">
    <source>
        <dbReference type="EMBL" id="OCT62017.1"/>
    </source>
</evidence>
<keyword evidence="4" id="KW-0496">Mitochondrion</keyword>
<dbReference type="Pfam" id="PF04849">
    <property type="entry name" value="HAP1_N"/>
    <property type="match status" value="1"/>
</dbReference>
<dbReference type="AlphaFoldDB" id="A0A974BWA5"/>
<dbReference type="GO" id="GO:0098957">
    <property type="term" value="P:anterograde axonal transport of mitochondrion"/>
    <property type="evidence" value="ECO:0007669"/>
    <property type="project" value="TreeGrafter"/>
</dbReference>
<feature type="transmembrane region" description="Helical" evidence="7">
    <location>
        <begin position="28"/>
        <end position="47"/>
    </location>
</feature>
<gene>
    <name evidence="10" type="ORF">XELAEV_18043101mg</name>
</gene>
<dbReference type="GO" id="GO:0005102">
    <property type="term" value="F:signaling receptor binding"/>
    <property type="evidence" value="ECO:0007669"/>
    <property type="project" value="TreeGrafter"/>
</dbReference>
<keyword evidence="3 5" id="KW-0175">Coiled coil</keyword>
<evidence type="ECO:0000259" key="9">
    <source>
        <dbReference type="SMART" id="SM01424"/>
    </source>
</evidence>
<feature type="compositionally biased region" description="Polar residues" evidence="6">
    <location>
        <begin position="539"/>
        <end position="553"/>
    </location>
</feature>
<feature type="compositionally biased region" description="Basic and acidic residues" evidence="6">
    <location>
        <begin position="137"/>
        <end position="152"/>
    </location>
</feature>
<accession>A0A974BWA5</accession>
<dbReference type="SMART" id="SM01423">
    <property type="entry name" value="Milton"/>
    <property type="match status" value="1"/>
</dbReference>
<keyword evidence="7" id="KW-1133">Transmembrane helix</keyword>
<keyword evidence="7" id="KW-0472">Membrane</keyword>
<evidence type="ECO:0000256" key="4">
    <source>
        <dbReference type="ARBA" id="ARBA00023128"/>
    </source>
</evidence>
<evidence type="ECO:0000256" key="1">
    <source>
        <dbReference type="ARBA" id="ARBA00004173"/>
    </source>
</evidence>
<dbReference type="SMART" id="SM01424">
    <property type="entry name" value="HAP1_N"/>
    <property type="match status" value="1"/>
</dbReference>
<organism evidence="10 11">
    <name type="scientific">Xenopus laevis</name>
    <name type="common">African clawed frog</name>
    <dbReference type="NCBI Taxonomy" id="8355"/>
    <lineage>
        <taxon>Eukaryota</taxon>
        <taxon>Metazoa</taxon>
        <taxon>Chordata</taxon>
        <taxon>Craniata</taxon>
        <taxon>Vertebrata</taxon>
        <taxon>Euteleostomi</taxon>
        <taxon>Amphibia</taxon>
        <taxon>Batrachia</taxon>
        <taxon>Anura</taxon>
        <taxon>Pipoidea</taxon>
        <taxon>Pipidae</taxon>
        <taxon>Xenopodinae</taxon>
        <taxon>Xenopus</taxon>
        <taxon>Xenopus</taxon>
    </lineage>
</organism>
<feature type="domain" description="HAP1 N-terminal" evidence="9">
    <location>
        <begin position="174"/>
        <end position="478"/>
    </location>
</feature>
<dbReference type="GO" id="GO:0006605">
    <property type="term" value="P:protein targeting"/>
    <property type="evidence" value="ECO:0007669"/>
    <property type="project" value="TreeGrafter"/>
</dbReference>
<evidence type="ECO:0000256" key="3">
    <source>
        <dbReference type="ARBA" id="ARBA00023054"/>
    </source>
</evidence>
<dbReference type="InterPro" id="IPR022154">
    <property type="entry name" value="TRAK1/2_C"/>
</dbReference>
<dbReference type="GO" id="GO:0017022">
    <property type="term" value="F:myosin binding"/>
    <property type="evidence" value="ECO:0007669"/>
    <property type="project" value="TreeGrafter"/>
</dbReference>
<dbReference type="PANTHER" id="PTHR15751">
    <property type="entry name" value="TRAFFICKING KINESIN-BINDING PROTEIN"/>
    <property type="match status" value="1"/>
</dbReference>
<feature type="coiled-coil region" evidence="5">
    <location>
        <begin position="402"/>
        <end position="478"/>
    </location>
</feature>
<feature type="region of interest" description="Disordered" evidence="6">
    <location>
        <begin position="535"/>
        <end position="563"/>
    </location>
</feature>
<dbReference type="GO" id="GO:1904115">
    <property type="term" value="C:axon cytoplasm"/>
    <property type="evidence" value="ECO:0007669"/>
    <property type="project" value="GOC"/>
</dbReference>
<evidence type="ECO:0000313" key="11">
    <source>
        <dbReference type="Proteomes" id="UP000694892"/>
    </source>
</evidence>
<feature type="region of interest" description="Disordered" evidence="6">
    <location>
        <begin position="816"/>
        <end position="842"/>
    </location>
</feature>
<dbReference type="GO" id="GO:0030425">
    <property type="term" value="C:dendrite"/>
    <property type="evidence" value="ECO:0007669"/>
    <property type="project" value="TreeGrafter"/>
</dbReference>
<evidence type="ECO:0000256" key="5">
    <source>
        <dbReference type="SAM" id="Coils"/>
    </source>
</evidence>
<feature type="domain" description="Trafficking kinesin-binding protein C-terminal" evidence="8">
    <location>
        <begin position="535"/>
        <end position="694"/>
    </location>
</feature>
<dbReference type="GO" id="GO:0047496">
    <property type="term" value="P:vesicle transport along microtubule"/>
    <property type="evidence" value="ECO:0007669"/>
    <property type="project" value="TreeGrafter"/>
</dbReference>
<dbReference type="InterPro" id="IPR006933">
    <property type="entry name" value="HAP1_N"/>
</dbReference>
<dbReference type="EMBL" id="CM004482">
    <property type="protein sequence ID" value="OCT62017.1"/>
    <property type="molecule type" value="Genomic_DNA"/>
</dbReference>
<evidence type="ECO:0000256" key="2">
    <source>
        <dbReference type="ARBA" id="ARBA00007007"/>
    </source>
</evidence>
<dbReference type="GO" id="GO:0031410">
    <property type="term" value="C:cytoplasmic vesicle"/>
    <property type="evidence" value="ECO:0007669"/>
    <property type="project" value="TreeGrafter"/>
</dbReference>
<dbReference type="Pfam" id="PF12448">
    <property type="entry name" value="Milton"/>
    <property type="match status" value="1"/>
</dbReference>
<dbReference type="GO" id="GO:0048011">
    <property type="term" value="P:neurotrophin TRK receptor signaling pathway"/>
    <property type="evidence" value="ECO:0007669"/>
    <property type="project" value="TreeGrafter"/>
</dbReference>
<feature type="coiled-coil region" evidence="5">
    <location>
        <begin position="328"/>
        <end position="362"/>
    </location>
</feature>
<keyword evidence="7" id="KW-0812">Transmembrane</keyword>
<feature type="region of interest" description="Disordered" evidence="6">
    <location>
        <begin position="119"/>
        <end position="152"/>
    </location>
</feature>
<dbReference type="PANTHER" id="PTHR15751:SF14">
    <property type="entry name" value="HUNTINGTIN-ASSOCIATED PROTEIN 1"/>
    <property type="match status" value="1"/>
</dbReference>
<feature type="compositionally biased region" description="Polar residues" evidence="6">
    <location>
        <begin position="822"/>
        <end position="839"/>
    </location>
</feature>
<feature type="region of interest" description="Disordered" evidence="6">
    <location>
        <begin position="586"/>
        <end position="605"/>
    </location>
</feature>
<feature type="coiled-coil region" evidence="5">
    <location>
        <begin position="266"/>
        <end position="293"/>
    </location>
</feature>
<evidence type="ECO:0000256" key="7">
    <source>
        <dbReference type="SAM" id="Phobius"/>
    </source>
</evidence>
<proteinExistence type="inferred from homology"/>
<dbReference type="GO" id="GO:0048311">
    <property type="term" value="P:mitochondrion distribution"/>
    <property type="evidence" value="ECO:0007669"/>
    <property type="project" value="TreeGrafter"/>
</dbReference>
<dbReference type="GO" id="GO:0022008">
    <property type="term" value="P:neurogenesis"/>
    <property type="evidence" value="ECO:0007669"/>
    <property type="project" value="TreeGrafter"/>
</dbReference>
<comment type="similarity">
    <text evidence="2">Belongs to the milton family.</text>
</comment>
<name>A0A974BWA5_XENLA</name>
<evidence type="ECO:0000256" key="6">
    <source>
        <dbReference type="SAM" id="MobiDB-lite"/>
    </source>
</evidence>
<sequence>MLYNICTYYIISVLTISYLYLLYNIFTYYIICIAAALLSALFICVSMRSHRVRATRSAVSFKSQGAGSSLAEGIPGFLFCLPEQSLVKSSVHGSLLLPLTRAKLDPSALCWEAASTPATKSPELQPPAPACVPQDNETTRAEPIKHGSRRDASTITDVCTSSDVPEVEIISLLQEQLPHYTLRADSMFGYEHDDWLQTPLLPQDLPLQLTPEQITETLNYFLLCSERVGRITKTYRDIEAVTSLLEEKERDLELAARIGQSLLKQNRELTDRNLLLEEQLEASKEEASQLRHEASMREDLLHLYISNSESEPGSTISTPLRRNESSLCLQHNIQLDSLQQKLKYLEDENQHMRSEASDLLNATCDYEEQESSLMLDCVEQFSEASRNVALLAEEVARRGDDVARQQEEISQLLAQIVHLQQKCRNYLTENEELQQHLSATKEREQEQKTRLQDLVEKHKECEDMLHEAQEELKNQRNRSLPNSTVSRYSTLNIFPLDSLAAEIEGTMRKGMDASSELKSYKKVFETVKAANQAVRARSRCQSPIGSRAPSQRPSAAPSRVGTPPMSFCEMEGSSLMFLEEETLLPGPEEDACSAGEKKLGRPGTPGSQDLAAALQRLHAQRNSNFSENIDEECEFRLPGDGELSSGLLTPNESILSTGTNYSGISEVTGSSSLSFGSRSGLPEKLQIVKPLEGSATLMHWQQLAKPNLGGILDHRPGVLTKDFLELDIDQQDVYNLNDIEEDDLEPISFQALASSTPTKSKDRNGLFHSVNNLPQTPSTFTITTCRKSLPMQDITMVTSSLRNTVLPSCRSYESLSSLSLEPQRQTPKSSPPSDQTDCGESTPLGLVTLLKEHGISANAVSTEKEAAVAQAATHSSRPSFLQLGWKKTLGSLGFALMDSVSAKTTCDSVQKQKSNFSLNLVEQLRRLGLNQVVERAAASLQNPEEPKLPPR</sequence>
<dbReference type="Proteomes" id="UP000694892">
    <property type="component" value="Chromosome 9_10L"/>
</dbReference>
<evidence type="ECO:0008006" key="12">
    <source>
        <dbReference type="Google" id="ProtNLM"/>
    </source>
</evidence>
<dbReference type="GO" id="GO:0005739">
    <property type="term" value="C:mitochondrion"/>
    <property type="evidence" value="ECO:0007669"/>
    <property type="project" value="UniProtKB-SubCell"/>
</dbReference>